<keyword evidence="2" id="KW-1185">Reference proteome</keyword>
<gene>
    <name evidence="1" type="ORF">GWK47_034245</name>
</gene>
<dbReference type="Proteomes" id="UP000770661">
    <property type="component" value="Unassembled WGS sequence"/>
</dbReference>
<protein>
    <submittedName>
        <fullName evidence="1">Uncharacterized protein</fullName>
    </submittedName>
</protein>
<dbReference type="AlphaFoldDB" id="A0A8J4YGB2"/>
<name>A0A8J4YGB2_CHIOP</name>
<organism evidence="1 2">
    <name type="scientific">Chionoecetes opilio</name>
    <name type="common">Atlantic snow crab</name>
    <name type="synonym">Cancer opilio</name>
    <dbReference type="NCBI Taxonomy" id="41210"/>
    <lineage>
        <taxon>Eukaryota</taxon>
        <taxon>Metazoa</taxon>
        <taxon>Ecdysozoa</taxon>
        <taxon>Arthropoda</taxon>
        <taxon>Crustacea</taxon>
        <taxon>Multicrustacea</taxon>
        <taxon>Malacostraca</taxon>
        <taxon>Eumalacostraca</taxon>
        <taxon>Eucarida</taxon>
        <taxon>Decapoda</taxon>
        <taxon>Pleocyemata</taxon>
        <taxon>Brachyura</taxon>
        <taxon>Eubrachyura</taxon>
        <taxon>Majoidea</taxon>
        <taxon>Majidae</taxon>
        <taxon>Chionoecetes</taxon>
    </lineage>
</organism>
<evidence type="ECO:0000313" key="1">
    <source>
        <dbReference type="EMBL" id="KAG0727630.1"/>
    </source>
</evidence>
<evidence type="ECO:0000313" key="2">
    <source>
        <dbReference type="Proteomes" id="UP000770661"/>
    </source>
</evidence>
<proteinExistence type="predicted"/>
<sequence length="139" mass="15741">MQGQPESPKKMALCHAQSCLKPLSLRMRLSWGDRPRPLCHINQGVHHNHHTPKSSPPNNCIRPVKYPHKRRVTTTFNSAEIAWFFLVPLAILSFTSRTRGTGSMLNQRPTEIKRSPSVVDSSLSARNWRGFKGCGRGWS</sequence>
<accession>A0A8J4YGB2</accession>
<dbReference type="EMBL" id="JACEEZ010003129">
    <property type="protein sequence ID" value="KAG0727630.1"/>
    <property type="molecule type" value="Genomic_DNA"/>
</dbReference>
<comment type="caution">
    <text evidence="1">The sequence shown here is derived from an EMBL/GenBank/DDBJ whole genome shotgun (WGS) entry which is preliminary data.</text>
</comment>
<reference evidence="1" key="1">
    <citation type="submission" date="2020-07" db="EMBL/GenBank/DDBJ databases">
        <title>The High-quality genome of the commercially important snow crab, Chionoecetes opilio.</title>
        <authorList>
            <person name="Jeong J.-H."/>
            <person name="Ryu S."/>
        </authorList>
    </citation>
    <scope>NUCLEOTIDE SEQUENCE</scope>
    <source>
        <strain evidence="1">MADBK_172401_WGS</strain>
        <tissue evidence="1">Digestive gland</tissue>
    </source>
</reference>